<accession>A0ACC1MY04</accession>
<proteinExistence type="predicted"/>
<gene>
    <name evidence="1" type="ORF">NQ176_g7702</name>
</gene>
<sequence length="119" mass="13347">MESMANKVLRLKLWEDESGVTWKKNVKDINGEVLCVSQFTLLAKTTKGTKPDFHGAANPEDARRLYQYFVERVRAGYQADRVKDGRFQAMMEVALVNDGPVTLEVNVGGKVAQENGKKD</sequence>
<evidence type="ECO:0000313" key="1">
    <source>
        <dbReference type="EMBL" id="KAJ2971408.1"/>
    </source>
</evidence>
<comment type="caution">
    <text evidence="1">The sequence shown here is derived from an EMBL/GenBank/DDBJ whole genome shotgun (WGS) entry which is preliminary data.</text>
</comment>
<name>A0ACC1MY04_9HYPO</name>
<keyword evidence="2" id="KW-1185">Reference proteome</keyword>
<organism evidence="1 2">
    <name type="scientific">Zarea fungicola</name>
    <dbReference type="NCBI Taxonomy" id="93591"/>
    <lineage>
        <taxon>Eukaryota</taxon>
        <taxon>Fungi</taxon>
        <taxon>Dikarya</taxon>
        <taxon>Ascomycota</taxon>
        <taxon>Pezizomycotina</taxon>
        <taxon>Sordariomycetes</taxon>
        <taxon>Hypocreomycetidae</taxon>
        <taxon>Hypocreales</taxon>
        <taxon>Cordycipitaceae</taxon>
        <taxon>Zarea</taxon>
    </lineage>
</organism>
<evidence type="ECO:0000313" key="2">
    <source>
        <dbReference type="Proteomes" id="UP001143910"/>
    </source>
</evidence>
<protein>
    <submittedName>
        <fullName evidence="1">Uncharacterized protein</fullName>
    </submittedName>
</protein>
<dbReference type="Proteomes" id="UP001143910">
    <property type="component" value="Unassembled WGS sequence"/>
</dbReference>
<reference evidence="1" key="1">
    <citation type="submission" date="2022-08" db="EMBL/GenBank/DDBJ databases">
        <title>Genome Sequence of Lecanicillium fungicola.</title>
        <authorList>
            <person name="Buettner E."/>
        </authorList>
    </citation>
    <scope>NUCLEOTIDE SEQUENCE</scope>
    <source>
        <strain evidence="1">Babe33</strain>
    </source>
</reference>
<dbReference type="EMBL" id="JANJQO010001348">
    <property type="protein sequence ID" value="KAJ2971408.1"/>
    <property type="molecule type" value="Genomic_DNA"/>
</dbReference>